<organism evidence="1">
    <name type="scientific">Brugia malayi</name>
    <name type="common">Filarial nematode worm</name>
    <dbReference type="NCBI Taxonomy" id="6279"/>
    <lineage>
        <taxon>Eukaryota</taxon>
        <taxon>Metazoa</taxon>
        <taxon>Ecdysozoa</taxon>
        <taxon>Nematoda</taxon>
        <taxon>Chromadorea</taxon>
        <taxon>Rhabditida</taxon>
        <taxon>Spirurina</taxon>
        <taxon>Spiruromorpha</taxon>
        <taxon>Filarioidea</taxon>
        <taxon>Onchocercidae</taxon>
        <taxon>Brugia</taxon>
    </lineage>
</organism>
<sequence length="79" mass="8622">MFGVEALKDSREFSEARFGDAKIVQGASVGKPCNHICVCADCVEELLETCEEPLCPLCRSVITSYDVMTERHNGHNGSS</sequence>
<dbReference type="InterPro" id="IPR013083">
    <property type="entry name" value="Znf_RING/FYVE/PHD"/>
</dbReference>
<dbReference type="Gene3D" id="3.30.40.10">
    <property type="entry name" value="Zinc/RING finger domain, C3HC4 (zinc finger)"/>
    <property type="match status" value="1"/>
</dbReference>
<name>A0A0H5S9E8_BRUMA</name>
<reference evidence="1" key="2">
    <citation type="submission" date="2012-12" db="EMBL/GenBank/DDBJ databases">
        <authorList>
            <person name="Gao Y.W."/>
            <person name="Fan S.T."/>
            <person name="Sun H.T."/>
            <person name="Wang Z."/>
            <person name="Gao X.L."/>
            <person name="Li Y.G."/>
            <person name="Wang T.C."/>
            <person name="Zhang K."/>
            <person name="Xu W.W."/>
            <person name="Yu Z.J."/>
            <person name="Xia X.Z."/>
        </authorList>
    </citation>
    <scope>NUCLEOTIDE SEQUENCE</scope>
    <source>
        <strain evidence="1">FR3</strain>
    </source>
</reference>
<evidence type="ECO:0000313" key="1">
    <source>
        <dbReference type="EMBL" id="CRZ24760.1"/>
    </source>
</evidence>
<accession>A0A0H5S9E8</accession>
<dbReference type="EMBL" id="LN856986">
    <property type="protein sequence ID" value="CRZ24760.1"/>
    <property type="molecule type" value="Genomic_DNA"/>
</dbReference>
<dbReference type="AlphaFoldDB" id="A0A0H5S9E8"/>
<gene>
    <name evidence="1" type="primary">Bm2966</name>
    <name evidence="1" type="ORF">BM_Bm2966</name>
</gene>
<proteinExistence type="predicted"/>
<reference evidence="1" key="1">
    <citation type="journal article" date="2007" name="Science">
        <title>Draft genome of the filarial nematode parasite Brugia malayi.</title>
        <authorList>
            <person name="Ghedin E."/>
            <person name="Wang S."/>
            <person name="Spiro D."/>
            <person name="Caler E."/>
            <person name="Zhao Q."/>
            <person name="Crabtree J."/>
            <person name="Allen J.E."/>
            <person name="Delcher A.L."/>
            <person name="Guiliano D.B."/>
            <person name="Miranda-Saavedra D."/>
            <person name="Angiuoli S.V."/>
            <person name="Creasy T."/>
            <person name="Amedeo P."/>
            <person name="Haas B."/>
            <person name="El-Sayed N.M."/>
            <person name="Wortman J.R."/>
            <person name="Feldblyum T."/>
            <person name="Tallon L."/>
            <person name="Schatz M."/>
            <person name="Shumway M."/>
            <person name="Koo H."/>
            <person name="Salzberg S.L."/>
            <person name="Schobel S."/>
            <person name="Pertea M."/>
            <person name="Pop M."/>
            <person name="White O."/>
            <person name="Barton G.J."/>
            <person name="Carlow C.K."/>
            <person name="Crawford M.J."/>
            <person name="Daub J."/>
            <person name="Dimmic M.W."/>
            <person name="Estes C.F."/>
            <person name="Foster J.M."/>
            <person name="Ganatra M."/>
            <person name="Gregory W.F."/>
            <person name="Johnson N.M."/>
            <person name="Jin J."/>
            <person name="Komuniecki R."/>
            <person name="Korf I."/>
            <person name="Kumar S."/>
            <person name="Laney S."/>
            <person name="Li B.W."/>
            <person name="Li W."/>
            <person name="Lindblom T.H."/>
            <person name="Lustigman S."/>
            <person name="Ma D."/>
            <person name="Maina C.V."/>
            <person name="Martin D.M."/>
            <person name="McCarter J.P."/>
            <person name="McReynolds L."/>
            <person name="Mitreva M."/>
            <person name="Nutman T.B."/>
            <person name="Parkinson J."/>
            <person name="Peregrin-Alvarez J.M."/>
            <person name="Poole C."/>
            <person name="Ren Q."/>
            <person name="Saunders L."/>
            <person name="Sluder A.E."/>
            <person name="Smith K."/>
            <person name="Stanke M."/>
            <person name="Unnasch T.R."/>
            <person name="Ware J."/>
            <person name="Wei A.D."/>
            <person name="Weil G."/>
            <person name="Williams D.J."/>
            <person name="Zhang Y."/>
            <person name="Williams S.A."/>
            <person name="Fraser-Liggett C."/>
            <person name="Slatko B."/>
            <person name="Blaxter M.L."/>
            <person name="Scott A.L."/>
        </authorList>
    </citation>
    <scope>NUCLEOTIDE SEQUENCE</scope>
    <source>
        <strain evidence="1">FR3</strain>
    </source>
</reference>
<dbReference type="SUPFAM" id="SSF57850">
    <property type="entry name" value="RING/U-box"/>
    <property type="match status" value="1"/>
</dbReference>
<dbReference type="Pfam" id="PF13920">
    <property type="entry name" value="zf-C3HC4_3"/>
    <property type="match status" value="1"/>
</dbReference>
<protein>
    <submittedName>
        <fullName evidence="1">Bm2966</fullName>
    </submittedName>
</protein>